<gene>
    <name evidence="2" type="ORF">MKZ38_008840</name>
</gene>
<feature type="region of interest" description="Disordered" evidence="1">
    <location>
        <begin position="95"/>
        <end position="119"/>
    </location>
</feature>
<dbReference type="Proteomes" id="UP001201980">
    <property type="component" value="Unassembled WGS sequence"/>
</dbReference>
<comment type="caution">
    <text evidence="2">The sequence shown here is derived from an EMBL/GenBank/DDBJ whole genome shotgun (WGS) entry which is preliminary data.</text>
</comment>
<reference evidence="2" key="1">
    <citation type="submission" date="2022-07" db="EMBL/GenBank/DDBJ databases">
        <title>Draft genome sequence of Zalerion maritima ATCC 34329, a (micro)plastics degrading marine fungus.</title>
        <authorList>
            <person name="Paco A."/>
            <person name="Goncalves M.F.M."/>
            <person name="Rocha-Santos T.A.P."/>
            <person name="Alves A."/>
        </authorList>
    </citation>
    <scope>NUCLEOTIDE SEQUENCE</scope>
    <source>
        <strain evidence="2">ATCC 34329</strain>
    </source>
</reference>
<dbReference type="EMBL" id="JAKWBI020000062">
    <property type="protein sequence ID" value="KAJ2904122.1"/>
    <property type="molecule type" value="Genomic_DNA"/>
</dbReference>
<evidence type="ECO:0000256" key="1">
    <source>
        <dbReference type="SAM" id="MobiDB-lite"/>
    </source>
</evidence>
<sequence>MALRPSHSIGQLPRPEKLELYNVALLLKTTPGTEKILEDEKYDPNTGRCHPRPPPPPPPSLHARPSSIPSHSHSRRCFFFFFFFFVAATSPPPRAYAMPPHQEPKDGKKNKECNASHDGPHRRNIGVPFLYVHAASGAYRRLQVGVGEAVHGADNYTANVIQYFKVRPDRPHTQAGW</sequence>
<feature type="region of interest" description="Disordered" evidence="1">
    <location>
        <begin position="35"/>
        <end position="68"/>
    </location>
</feature>
<proteinExistence type="predicted"/>
<feature type="compositionally biased region" description="Basic and acidic residues" evidence="1">
    <location>
        <begin position="102"/>
        <end position="119"/>
    </location>
</feature>
<evidence type="ECO:0000313" key="3">
    <source>
        <dbReference type="Proteomes" id="UP001201980"/>
    </source>
</evidence>
<evidence type="ECO:0000313" key="2">
    <source>
        <dbReference type="EMBL" id="KAJ2904122.1"/>
    </source>
</evidence>
<protein>
    <submittedName>
        <fullName evidence="2">Uncharacterized protein</fullName>
    </submittedName>
</protein>
<keyword evidence="3" id="KW-1185">Reference proteome</keyword>
<dbReference type="AlphaFoldDB" id="A0AAD5RU17"/>
<name>A0AAD5RU17_9PEZI</name>
<organism evidence="2 3">
    <name type="scientific">Zalerion maritima</name>
    <dbReference type="NCBI Taxonomy" id="339359"/>
    <lineage>
        <taxon>Eukaryota</taxon>
        <taxon>Fungi</taxon>
        <taxon>Dikarya</taxon>
        <taxon>Ascomycota</taxon>
        <taxon>Pezizomycotina</taxon>
        <taxon>Sordariomycetes</taxon>
        <taxon>Lulworthiomycetidae</taxon>
        <taxon>Lulworthiales</taxon>
        <taxon>Lulworthiaceae</taxon>
        <taxon>Zalerion</taxon>
    </lineage>
</organism>
<accession>A0AAD5RU17</accession>